<dbReference type="EMBL" id="DVOJ01000005">
    <property type="protein sequence ID" value="HIV01159.1"/>
    <property type="molecule type" value="Genomic_DNA"/>
</dbReference>
<reference evidence="1" key="1">
    <citation type="submission" date="2020-10" db="EMBL/GenBank/DDBJ databases">
        <authorList>
            <person name="Gilroy R."/>
        </authorList>
    </citation>
    <scope>NUCLEOTIDE SEQUENCE</scope>
    <source>
        <strain evidence="1">CHK186-9395</strain>
    </source>
</reference>
<gene>
    <name evidence="1" type="ORF">IAA62_01215</name>
</gene>
<dbReference type="AlphaFoldDB" id="A0A9D1NEE2"/>
<name>A0A9D1NEE2_9FIRM</name>
<sequence>MKEGNDYEKQKNTLKLINNEFLNCNDPHEKIDLKACDVCGKIVAIDQFGFGECENCGWIQDPNLIEMSDKVLYPNRISLNKARFLYKQGKKLEPDIDDFIAGLMMYSEMEFWYNNKNYGVCHANNQIEFFEDKNESSLQVYANTSEFREKANIDGKLLKDIWKEVVKADYM</sequence>
<comment type="caution">
    <text evidence="1">The sequence shown here is derived from an EMBL/GenBank/DDBJ whole genome shotgun (WGS) entry which is preliminary data.</text>
</comment>
<organism evidence="1 2">
    <name type="scientific">Candidatus Caccopulliclostridium gallistercoris</name>
    <dbReference type="NCBI Taxonomy" id="2840719"/>
    <lineage>
        <taxon>Bacteria</taxon>
        <taxon>Bacillati</taxon>
        <taxon>Bacillota</taxon>
        <taxon>Clostridia</taxon>
        <taxon>Candidatus Caccopulliclostridium</taxon>
    </lineage>
</organism>
<dbReference type="Proteomes" id="UP000886861">
    <property type="component" value="Unassembled WGS sequence"/>
</dbReference>
<proteinExistence type="predicted"/>
<reference evidence="1" key="2">
    <citation type="journal article" date="2021" name="PeerJ">
        <title>Extensive microbial diversity within the chicken gut microbiome revealed by metagenomics and culture.</title>
        <authorList>
            <person name="Gilroy R."/>
            <person name="Ravi A."/>
            <person name="Getino M."/>
            <person name="Pursley I."/>
            <person name="Horton D.L."/>
            <person name="Alikhan N.F."/>
            <person name="Baker D."/>
            <person name="Gharbi K."/>
            <person name="Hall N."/>
            <person name="Watson M."/>
            <person name="Adriaenssens E.M."/>
            <person name="Foster-Nyarko E."/>
            <person name="Jarju S."/>
            <person name="Secka A."/>
            <person name="Antonio M."/>
            <person name="Oren A."/>
            <person name="Chaudhuri R.R."/>
            <person name="La Ragione R."/>
            <person name="Hildebrand F."/>
            <person name="Pallen M.J."/>
        </authorList>
    </citation>
    <scope>NUCLEOTIDE SEQUENCE</scope>
    <source>
        <strain evidence="1">CHK186-9395</strain>
    </source>
</reference>
<evidence type="ECO:0000313" key="2">
    <source>
        <dbReference type="Proteomes" id="UP000886861"/>
    </source>
</evidence>
<protein>
    <recommendedName>
        <fullName evidence="3">Cysteine-rich CPCC domain-containing protein</fullName>
    </recommendedName>
</protein>
<accession>A0A9D1NEE2</accession>
<evidence type="ECO:0008006" key="3">
    <source>
        <dbReference type="Google" id="ProtNLM"/>
    </source>
</evidence>
<evidence type="ECO:0000313" key="1">
    <source>
        <dbReference type="EMBL" id="HIV01159.1"/>
    </source>
</evidence>